<reference evidence="4 5" key="1">
    <citation type="submission" date="2019-02" db="EMBL/GenBank/DDBJ databases">
        <title>Kribbella capetownensis sp. nov. and Kribbella speibonae sp. nov., isolated from soil.</title>
        <authorList>
            <person name="Curtis S.M."/>
            <person name="Norton I."/>
            <person name="Everest G.J."/>
            <person name="Meyers P.R."/>
        </authorList>
    </citation>
    <scope>NUCLEOTIDE SEQUENCE [LARGE SCALE GENOMIC DNA]</scope>
    <source>
        <strain evidence="4 5">SK5</strain>
    </source>
</reference>
<dbReference type="PROSITE" id="PS50043">
    <property type="entry name" value="HTH_LUXR_2"/>
    <property type="match status" value="1"/>
</dbReference>
<evidence type="ECO:0000313" key="5">
    <source>
        <dbReference type="Proteomes" id="UP000292385"/>
    </source>
</evidence>
<keyword evidence="2" id="KW-0067">ATP-binding</keyword>
<dbReference type="CDD" id="cd06170">
    <property type="entry name" value="LuxR_C_like"/>
    <property type="match status" value="1"/>
</dbReference>
<dbReference type="InterPro" id="IPR016032">
    <property type="entry name" value="Sig_transdc_resp-reg_C-effctor"/>
</dbReference>
<name>A0ABY2AEU3_9ACTN</name>
<dbReference type="InterPro" id="IPR011990">
    <property type="entry name" value="TPR-like_helical_dom_sf"/>
</dbReference>
<dbReference type="Pfam" id="PF13191">
    <property type="entry name" value="AAA_16"/>
    <property type="match status" value="1"/>
</dbReference>
<comment type="caution">
    <text evidence="4">The sequence shown here is derived from an EMBL/GenBank/DDBJ whole genome shotgun (WGS) entry which is preliminary data.</text>
</comment>
<organism evidence="4 5">
    <name type="scientific">Kribbella speibonae</name>
    <dbReference type="NCBI Taxonomy" id="1572660"/>
    <lineage>
        <taxon>Bacteria</taxon>
        <taxon>Bacillati</taxon>
        <taxon>Actinomycetota</taxon>
        <taxon>Actinomycetes</taxon>
        <taxon>Propionibacteriales</taxon>
        <taxon>Kribbellaceae</taxon>
        <taxon>Kribbella</taxon>
    </lineage>
</organism>
<evidence type="ECO:0000313" key="4">
    <source>
        <dbReference type="EMBL" id="TCC26831.1"/>
    </source>
</evidence>
<dbReference type="SMART" id="SM00421">
    <property type="entry name" value="HTH_LUXR"/>
    <property type="match status" value="1"/>
</dbReference>
<feature type="domain" description="HTH luxR-type" evidence="3">
    <location>
        <begin position="857"/>
        <end position="922"/>
    </location>
</feature>
<dbReference type="InterPro" id="IPR027417">
    <property type="entry name" value="P-loop_NTPase"/>
</dbReference>
<dbReference type="RefSeq" id="WP_131459484.1">
    <property type="nucleotide sequence ID" value="NZ_SJJY01000001.1"/>
</dbReference>
<dbReference type="PRINTS" id="PR00038">
    <property type="entry name" value="HTHLUXR"/>
</dbReference>
<dbReference type="Pfam" id="PF00196">
    <property type="entry name" value="GerE"/>
    <property type="match status" value="1"/>
</dbReference>
<protein>
    <submittedName>
        <fullName evidence="4">Helix-turn-helix transcriptional regulator</fullName>
    </submittedName>
</protein>
<dbReference type="Gene3D" id="1.25.40.10">
    <property type="entry name" value="Tetratricopeptide repeat domain"/>
    <property type="match status" value="1"/>
</dbReference>
<dbReference type="InterPro" id="IPR036388">
    <property type="entry name" value="WH-like_DNA-bd_sf"/>
</dbReference>
<dbReference type="Proteomes" id="UP000292385">
    <property type="component" value="Unassembled WGS sequence"/>
</dbReference>
<evidence type="ECO:0000259" key="3">
    <source>
        <dbReference type="PROSITE" id="PS50043"/>
    </source>
</evidence>
<gene>
    <name evidence="4" type="ORF">E0H58_02110</name>
</gene>
<evidence type="ECO:0000256" key="2">
    <source>
        <dbReference type="ARBA" id="ARBA00022840"/>
    </source>
</evidence>
<keyword evidence="5" id="KW-1185">Reference proteome</keyword>
<dbReference type="SUPFAM" id="SSF52540">
    <property type="entry name" value="P-loop containing nucleoside triphosphate hydrolases"/>
    <property type="match status" value="1"/>
</dbReference>
<dbReference type="SUPFAM" id="SSF48452">
    <property type="entry name" value="TPR-like"/>
    <property type="match status" value="1"/>
</dbReference>
<evidence type="ECO:0000256" key="1">
    <source>
        <dbReference type="ARBA" id="ARBA00022741"/>
    </source>
</evidence>
<sequence>MRLPADLSRWRRAAELVGRRAECSLLDRLIATVRSGSSQALLVHGEPGVGKTALLEYLAVQALGYRLVRSNGVQSEMELPFAGLHQLCAPLLERLDDLPEPQAGALRTAFGLASGPPPDRFLIGLATLSLLSVTAEDQPLLCLVDDYQWLDGASAQAIAFVARRLDAESVGLVVATRSLSEELEGLPELQVSGLAVADAAALLDSELTGPVDAAIRDQLVAETRGNPLALLELPREFTPAQLAGGFGLPAAGPLSGRIEESFARRAAALDESARQLLLVAAADPSGDSALVWRAATTLGIDSSAASPAVETGLLELGARVRFRHPLARSGIYRSATLRQRQQVHDALAQATDPGIDPDRRAWHQAHAAVGPDEHIAAELEQSAGRARARGGLPAAAAFLLRAATLTLDPAHRATRALAAAETHVQAGSYADVHDLLTMAEAGPLTDHQRAHTDLIRAHLAFVTNRGNDAPSLFLRAAKHLQPIDPQLSRTTYLDALSAAIFAGRLATPGGDVVAVAQSAGTAPPAAEPRVPDLLLTGTAARFNDGYAASLPTLREALRQVDESKPAEEELRWLWLASTTALRIWDDERWDVLSARHLELARHVGALGELPLALTTRAYLMLFQGRLDAAEAMADEEQAIKESAGTALAPYIALGLAAFRGGEDRMAELHGTMVPGMTQRGEGVGITFAEWAKALLCNSLRRYSDALRAAQRAAEYLPDPGALIWPLVELVEAAVRSEDHAAAVDAYDRLVDMTAVCGTDWALGLQARCQALLSKNDVAENLFRESIERLARTMLRVDLARAHLLYGEWLRRERRHTQAREQLRTAHTLFEAMGLTAFAERAAHELRAAGGAAGKRADAGRYDDLTAQEAQIARMARDGLSNPEIAGRLFISPHTVQYHLRKVYAKLGVTSRKQLELVLRPSHDA</sequence>
<dbReference type="SUPFAM" id="SSF46894">
    <property type="entry name" value="C-terminal effector domain of the bipartite response regulators"/>
    <property type="match status" value="1"/>
</dbReference>
<dbReference type="PANTHER" id="PTHR16305:SF35">
    <property type="entry name" value="TRANSCRIPTIONAL ACTIVATOR DOMAIN"/>
    <property type="match status" value="1"/>
</dbReference>
<dbReference type="EMBL" id="SJJY01000001">
    <property type="protein sequence ID" value="TCC26831.1"/>
    <property type="molecule type" value="Genomic_DNA"/>
</dbReference>
<dbReference type="Gene3D" id="3.40.50.300">
    <property type="entry name" value="P-loop containing nucleotide triphosphate hydrolases"/>
    <property type="match status" value="1"/>
</dbReference>
<dbReference type="Gene3D" id="1.10.10.10">
    <property type="entry name" value="Winged helix-like DNA-binding domain superfamily/Winged helix DNA-binding domain"/>
    <property type="match status" value="1"/>
</dbReference>
<proteinExistence type="predicted"/>
<dbReference type="PANTHER" id="PTHR16305">
    <property type="entry name" value="TESTICULAR SOLUBLE ADENYLYL CYCLASE"/>
    <property type="match status" value="1"/>
</dbReference>
<dbReference type="InterPro" id="IPR041664">
    <property type="entry name" value="AAA_16"/>
</dbReference>
<keyword evidence="1" id="KW-0547">Nucleotide-binding</keyword>
<accession>A0ABY2AEU3</accession>
<dbReference type="InterPro" id="IPR000792">
    <property type="entry name" value="Tscrpt_reg_LuxR_C"/>
</dbReference>